<dbReference type="InterPro" id="IPR050768">
    <property type="entry name" value="UPF0353/GerABKA_families"/>
</dbReference>
<dbReference type="AlphaFoldDB" id="A0A0V8H789"/>
<organism evidence="6 7">
    <name type="scientific">[Bacillus] enclensis</name>
    <dbReference type="NCBI Taxonomy" id="1402860"/>
    <lineage>
        <taxon>Bacteria</taxon>
        <taxon>Bacillati</taxon>
        <taxon>Bacillota</taxon>
        <taxon>Bacilli</taxon>
        <taxon>Bacillales</taxon>
        <taxon>Bacillaceae</taxon>
        <taxon>Rossellomorea</taxon>
    </lineage>
</organism>
<dbReference type="PANTHER" id="PTHR22550">
    <property type="entry name" value="SPORE GERMINATION PROTEIN"/>
    <property type="match status" value="1"/>
</dbReference>
<evidence type="ECO:0000256" key="1">
    <source>
        <dbReference type="ARBA" id="ARBA00004141"/>
    </source>
</evidence>
<evidence type="ECO:0000313" key="6">
    <source>
        <dbReference type="EMBL" id="SCC34659.1"/>
    </source>
</evidence>
<keyword evidence="3 4" id="KW-0472">Membrane</keyword>
<keyword evidence="5" id="KW-0812">Transmembrane</keyword>
<accession>A0A0V8H789</accession>
<sequence>MFDQEITNKMGSLEKDLLSKTLDEKKLENFFKSYADVKVTKYKQSDQDMAIVYCEGMVDGGQLNDYYHSVCSFLGNPETALDAAIDLPPIVQINSFAVMISKVFSGFLLFYKNGLPFFWAIDISNIPKRNPEESKTEVSIKGPKDAYTEEINTNISLIRKRLKSPMLHNESFVIGSLSQTKVSLLYLTNKVNQDSLMEIRKRLNKIDTESVLSAGQLEQWLSDRSFSLFPLLDYITRPDFTIECMLRGRFIILVDGSPMVLIGPSNLTVLTKSPEDLHFPYHFVMFQRILRITGIFIAIFLPGLWIAIASVNVDQLPFPLLATVVVSRQGLPLPSALEAFFILGLFEILREAGVRMPTAVGQTISIVGGLIIGDASIRAGLASPTIIVIIALTAVATYTLVNQSLTGTVTVLRFITLLISAFLGIYGLFLSFFGVLIYLCQLQSFNVSYMEPLISLKPKQILSGILINPFKHRDLSAKMLSRGEKK</sequence>
<dbReference type="PANTHER" id="PTHR22550:SF5">
    <property type="entry name" value="LEUCINE ZIPPER PROTEIN 4"/>
    <property type="match status" value="1"/>
</dbReference>
<keyword evidence="7" id="KW-1185">Reference proteome</keyword>
<reference evidence="7" key="1">
    <citation type="submission" date="2016-08" db="EMBL/GenBank/DDBJ databases">
        <authorList>
            <person name="Varghese N."/>
            <person name="Submissions Spin"/>
        </authorList>
    </citation>
    <scope>NUCLEOTIDE SEQUENCE [LARGE SCALE GENOMIC DNA]</scope>
    <source>
        <strain evidence="7">SGD-1123</strain>
    </source>
</reference>
<evidence type="ECO:0000256" key="4">
    <source>
        <dbReference type="PIRNR" id="PIRNR005690"/>
    </source>
</evidence>
<name>A0A0V8H789_9BACI</name>
<evidence type="ECO:0000256" key="5">
    <source>
        <dbReference type="SAM" id="Phobius"/>
    </source>
</evidence>
<comment type="subcellular location">
    <subcellularLocation>
        <location evidence="4">Cell membrane</location>
    </subcellularLocation>
    <subcellularLocation>
        <location evidence="1">Membrane</location>
        <topology evidence="1">Multi-pass membrane protein</topology>
    </subcellularLocation>
</comment>
<evidence type="ECO:0000256" key="3">
    <source>
        <dbReference type="ARBA" id="ARBA00023136"/>
    </source>
</evidence>
<feature type="transmembrane region" description="Helical" evidence="5">
    <location>
        <begin position="289"/>
        <end position="311"/>
    </location>
</feature>
<comment type="similarity">
    <text evidence="2 4">Belongs to the GerABKA family.</text>
</comment>
<protein>
    <submittedName>
        <fullName evidence="6">GerA spore germination protein</fullName>
    </submittedName>
</protein>
<gene>
    <name evidence="6" type="ORF">GA0061094_4161</name>
</gene>
<evidence type="ECO:0000256" key="2">
    <source>
        <dbReference type="ARBA" id="ARBA00005278"/>
    </source>
</evidence>
<feature type="transmembrane region" description="Helical" evidence="5">
    <location>
        <begin position="331"/>
        <end position="349"/>
    </location>
</feature>
<proteinExistence type="inferred from homology"/>
<dbReference type="GO" id="GO:0005886">
    <property type="term" value="C:plasma membrane"/>
    <property type="evidence" value="ECO:0007669"/>
    <property type="project" value="UniProtKB-SubCell"/>
</dbReference>
<dbReference type="InterPro" id="IPR004995">
    <property type="entry name" value="Spore_Ger"/>
</dbReference>
<dbReference type="OrthoDB" id="9772630at2"/>
<dbReference type="EMBL" id="FMAU01000009">
    <property type="protein sequence ID" value="SCC34659.1"/>
    <property type="molecule type" value="Genomic_DNA"/>
</dbReference>
<feature type="transmembrane region" description="Helical" evidence="5">
    <location>
        <begin position="381"/>
        <end position="401"/>
    </location>
</feature>
<dbReference type="GO" id="GO:0009847">
    <property type="term" value="P:spore germination"/>
    <property type="evidence" value="ECO:0007669"/>
    <property type="project" value="UniProtKB-UniRule"/>
</dbReference>
<evidence type="ECO:0000313" key="7">
    <source>
        <dbReference type="Proteomes" id="UP000181997"/>
    </source>
</evidence>
<dbReference type="PIRSF" id="PIRSF005690">
    <property type="entry name" value="GerBA"/>
    <property type="match status" value="1"/>
</dbReference>
<dbReference type="Proteomes" id="UP000181997">
    <property type="component" value="Unassembled WGS sequence"/>
</dbReference>
<dbReference type="Pfam" id="PF03323">
    <property type="entry name" value="GerA"/>
    <property type="match status" value="1"/>
</dbReference>
<keyword evidence="5" id="KW-1133">Transmembrane helix</keyword>
<dbReference type="RefSeq" id="WP_058299934.1">
    <property type="nucleotide sequence ID" value="NZ_FMAU01000009.1"/>
</dbReference>
<feature type="transmembrane region" description="Helical" evidence="5">
    <location>
        <begin position="413"/>
        <end position="440"/>
    </location>
</feature>